<evidence type="ECO:0000313" key="3">
    <source>
        <dbReference type="EMBL" id="MBB5821812.1"/>
    </source>
</evidence>
<gene>
    <name evidence="3" type="ORF">F4562_004874</name>
</gene>
<dbReference type="AlphaFoldDB" id="A0A7W9IJD9"/>
<dbReference type="PROSITE" id="PS51257">
    <property type="entry name" value="PROKAR_LIPOPROTEIN"/>
    <property type="match status" value="1"/>
</dbReference>
<name>A0A7W9IJD9_9ACTN</name>
<reference evidence="3 4" key="1">
    <citation type="submission" date="2020-08" db="EMBL/GenBank/DDBJ databases">
        <title>Sequencing the genomes of 1000 actinobacteria strains.</title>
        <authorList>
            <person name="Klenk H.-P."/>
        </authorList>
    </citation>
    <scope>NUCLEOTIDE SEQUENCE [LARGE SCALE GENOMIC DNA]</scope>
    <source>
        <strain evidence="3 4">DSM 46887</strain>
    </source>
</reference>
<evidence type="ECO:0000313" key="4">
    <source>
        <dbReference type="Proteomes" id="UP000540685"/>
    </source>
</evidence>
<feature type="chain" id="PRO_5030886131" evidence="2">
    <location>
        <begin position="25"/>
        <end position="399"/>
    </location>
</feature>
<sequence length="399" mass="41785">MVQPRPTAIAIVGISLLAACSANGANGPMPVPSPARTSQGVPSSGPPAVPDPTATGATAASAAWTAETGAKLSGRTALLDVAATGPRDVWAVGYQDSAEDREGTPAAVRWDGNRWREVTPPAADVHHLEGVSAAGPNDVWVVGNGLGAFAARWDGREWTAHSPFGVAQDYRMADVATGGGSAWFAANGPSGAVVLEWRGGRFHNVLSTGGDLEAITVKEGHVWAVGTSENRTPLVWHGTGGVWESARTPPVPGGRLDRVWQISPSNVWAVGRITVEPGGDAARPLVMRWDGGDWTVVEVPVARGALHGVTAFGPRDLWISGVDADHSGQALFLHFDGATWRREYGPLFRVRAGEQQYEESDDVGRTGIARVPGTGALWAVGSVGWGDDEDAFVLRRRGG</sequence>
<keyword evidence="2" id="KW-0732">Signal</keyword>
<proteinExistence type="predicted"/>
<accession>A0A7W9IJD9</accession>
<keyword evidence="4" id="KW-1185">Reference proteome</keyword>
<feature type="signal peptide" evidence="2">
    <location>
        <begin position="1"/>
        <end position="24"/>
    </location>
</feature>
<organism evidence="3 4">
    <name type="scientific">Streptosporangium becharense</name>
    <dbReference type="NCBI Taxonomy" id="1816182"/>
    <lineage>
        <taxon>Bacteria</taxon>
        <taxon>Bacillati</taxon>
        <taxon>Actinomycetota</taxon>
        <taxon>Actinomycetes</taxon>
        <taxon>Streptosporangiales</taxon>
        <taxon>Streptosporangiaceae</taxon>
        <taxon>Streptosporangium</taxon>
    </lineage>
</organism>
<dbReference type="Proteomes" id="UP000540685">
    <property type="component" value="Unassembled WGS sequence"/>
</dbReference>
<dbReference type="EMBL" id="JACHMP010000001">
    <property type="protein sequence ID" value="MBB5821812.1"/>
    <property type="molecule type" value="Genomic_DNA"/>
</dbReference>
<dbReference type="RefSeq" id="WP_184541011.1">
    <property type="nucleotide sequence ID" value="NZ_JACHMP010000001.1"/>
</dbReference>
<feature type="region of interest" description="Disordered" evidence="1">
    <location>
        <begin position="28"/>
        <end position="57"/>
    </location>
</feature>
<evidence type="ECO:0000256" key="2">
    <source>
        <dbReference type="SAM" id="SignalP"/>
    </source>
</evidence>
<evidence type="ECO:0000256" key="1">
    <source>
        <dbReference type="SAM" id="MobiDB-lite"/>
    </source>
</evidence>
<protein>
    <submittedName>
        <fullName evidence="3">Uncharacterized protein</fullName>
    </submittedName>
</protein>
<comment type="caution">
    <text evidence="3">The sequence shown here is derived from an EMBL/GenBank/DDBJ whole genome shotgun (WGS) entry which is preliminary data.</text>
</comment>